<protein>
    <submittedName>
        <fullName evidence="1">Uncharacterized protein</fullName>
    </submittedName>
</protein>
<name>A0A2I0R072_9FLAO</name>
<gene>
    <name evidence="1" type="ORF">CW751_12230</name>
</gene>
<sequence>MELQELKKPIWKIKQEKRKQVSFDEAFEQLGANGEFLNAKKIKKEIISPTQRIKLHDQIK</sequence>
<dbReference type="Proteomes" id="UP000236654">
    <property type="component" value="Unassembled WGS sequence"/>
</dbReference>
<evidence type="ECO:0000313" key="1">
    <source>
        <dbReference type="EMBL" id="PKR79986.1"/>
    </source>
</evidence>
<reference evidence="1 2" key="1">
    <citation type="submission" date="2017-12" db="EMBL/GenBank/DDBJ databases">
        <title>The draft genome sequence of Brumimicrobium saltpan LHR20.</title>
        <authorList>
            <person name="Do Z.-J."/>
            <person name="Luo H.-R."/>
        </authorList>
    </citation>
    <scope>NUCLEOTIDE SEQUENCE [LARGE SCALE GENOMIC DNA]</scope>
    <source>
        <strain evidence="1 2">LHR20</strain>
    </source>
</reference>
<accession>A0A2I0R072</accession>
<keyword evidence="2" id="KW-1185">Reference proteome</keyword>
<dbReference type="EMBL" id="PJNI01000015">
    <property type="protein sequence ID" value="PKR79986.1"/>
    <property type="molecule type" value="Genomic_DNA"/>
</dbReference>
<dbReference type="AlphaFoldDB" id="A0A2I0R072"/>
<comment type="caution">
    <text evidence="1">The sequence shown here is derived from an EMBL/GenBank/DDBJ whole genome shotgun (WGS) entry which is preliminary data.</text>
</comment>
<evidence type="ECO:0000313" key="2">
    <source>
        <dbReference type="Proteomes" id="UP000236654"/>
    </source>
</evidence>
<dbReference type="RefSeq" id="WP_101335311.1">
    <property type="nucleotide sequence ID" value="NZ_PJNI01000015.1"/>
</dbReference>
<dbReference type="OrthoDB" id="1467939at2"/>
<proteinExistence type="predicted"/>
<organism evidence="1 2">
    <name type="scientific">Brumimicrobium salinarum</name>
    <dbReference type="NCBI Taxonomy" id="2058658"/>
    <lineage>
        <taxon>Bacteria</taxon>
        <taxon>Pseudomonadati</taxon>
        <taxon>Bacteroidota</taxon>
        <taxon>Flavobacteriia</taxon>
        <taxon>Flavobacteriales</taxon>
        <taxon>Crocinitomicaceae</taxon>
        <taxon>Brumimicrobium</taxon>
    </lineage>
</organism>